<organism evidence="2">
    <name type="scientific">Medicago truncatula</name>
    <name type="common">Barrel medic</name>
    <name type="synonym">Medicago tribuloides</name>
    <dbReference type="NCBI Taxonomy" id="3880"/>
    <lineage>
        <taxon>Eukaryota</taxon>
        <taxon>Viridiplantae</taxon>
        <taxon>Streptophyta</taxon>
        <taxon>Embryophyta</taxon>
        <taxon>Tracheophyta</taxon>
        <taxon>Spermatophyta</taxon>
        <taxon>Magnoliopsida</taxon>
        <taxon>eudicotyledons</taxon>
        <taxon>Gunneridae</taxon>
        <taxon>Pentapetalae</taxon>
        <taxon>rosids</taxon>
        <taxon>fabids</taxon>
        <taxon>Fabales</taxon>
        <taxon>Fabaceae</taxon>
        <taxon>Papilionoideae</taxon>
        <taxon>50 kb inversion clade</taxon>
        <taxon>NPAAA clade</taxon>
        <taxon>Hologalegina</taxon>
        <taxon>IRL clade</taxon>
        <taxon>Trifolieae</taxon>
        <taxon>Medicago</taxon>
    </lineage>
</organism>
<gene>
    <name evidence="2" type="ORF">MtrDRAFT_AC155882g39v2</name>
</gene>
<protein>
    <submittedName>
        <fullName evidence="2">Uncharacterized protein</fullName>
    </submittedName>
</protein>
<evidence type="ECO:0000313" key="2">
    <source>
        <dbReference type="EMBL" id="ABN08171.1"/>
    </source>
</evidence>
<dbReference type="EMBL" id="AC155882">
    <property type="protein sequence ID" value="ABN08171.1"/>
    <property type="molecule type" value="Genomic_DNA"/>
</dbReference>
<keyword evidence="1" id="KW-0175">Coiled coil</keyword>
<proteinExistence type="predicted"/>
<reference evidence="2" key="2">
    <citation type="submission" date="2007-03" db="EMBL/GenBank/DDBJ databases">
        <authorList>
            <consortium name="The International Medicago Genome Annotation Group"/>
        </authorList>
    </citation>
    <scope>NUCLEOTIDE SEQUENCE</scope>
</reference>
<name>A2Q3H1_MEDTR</name>
<dbReference type="AlphaFoldDB" id="A2Q3H1"/>
<feature type="coiled-coil region" evidence="1">
    <location>
        <begin position="11"/>
        <end position="38"/>
    </location>
</feature>
<evidence type="ECO:0000256" key="1">
    <source>
        <dbReference type="SAM" id="Coils"/>
    </source>
</evidence>
<accession>A2Q3H1</accession>
<sequence>MQICTFKWQDYMNWQRKLKEAQASAAALKQSISGMNSEKQSLSSNKWRAFFRRSPLEDVVVVKNNVYNKGFLHNIWEIISPLSTRQSFTQTKLKSN</sequence>
<reference evidence="2" key="1">
    <citation type="submission" date="2005-01" db="EMBL/GenBank/DDBJ databases">
        <authorList>
            <person name="Town C.D."/>
        </authorList>
    </citation>
    <scope>NUCLEOTIDE SEQUENCE</scope>
</reference>